<evidence type="ECO:0000313" key="3">
    <source>
        <dbReference type="Proteomes" id="UP000694845"/>
    </source>
</evidence>
<evidence type="ECO:0000256" key="1">
    <source>
        <dbReference type="SAM" id="MobiDB-lite"/>
    </source>
</evidence>
<gene>
    <name evidence="4" type="primary">LOC110981036</name>
</gene>
<dbReference type="Gene3D" id="2.30.42.10">
    <property type="match status" value="1"/>
</dbReference>
<dbReference type="RefSeq" id="XP_022093886.1">
    <property type="nucleotide sequence ID" value="XM_022238194.1"/>
</dbReference>
<feature type="region of interest" description="Disordered" evidence="1">
    <location>
        <begin position="104"/>
        <end position="124"/>
    </location>
</feature>
<feature type="region of interest" description="Disordered" evidence="1">
    <location>
        <begin position="1"/>
        <end position="91"/>
    </location>
</feature>
<name>A0A8B7YR45_ACAPL</name>
<dbReference type="GeneID" id="110981036"/>
<dbReference type="SUPFAM" id="SSF50156">
    <property type="entry name" value="PDZ domain-like"/>
    <property type="match status" value="1"/>
</dbReference>
<organism evidence="3 4">
    <name type="scientific">Acanthaster planci</name>
    <name type="common">Crown-of-thorns starfish</name>
    <dbReference type="NCBI Taxonomy" id="133434"/>
    <lineage>
        <taxon>Eukaryota</taxon>
        <taxon>Metazoa</taxon>
        <taxon>Echinodermata</taxon>
        <taxon>Eleutherozoa</taxon>
        <taxon>Asterozoa</taxon>
        <taxon>Asteroidea</taxon>
        <taxon>Valvatacea</taxon>
        <taxon>Valvatida</taxon>
        <taxon>Acanthasteridae</taxon>
        <taxon>Acanthaster</taxon>
    </lineage>
</organism>
<sequence length="503" mass="55866">MSDGNMHANGAEIPSTPAASSTLQQSRKRPSSPSPRQEDGRAYKSQRSVSDEIGPGMRQFCRLKSNPKLEESNQGEHLTFTEEGEDFAGNWKETNDTLDEEAIDVGAGGEDGGEGNGAPTSPGQKLAEIQWGLGSCECPFTFEHQQPLEGGQDVVDGLFTELFDAGKKQFSKIIGKLMDHFRLILPKSSLEEHPHNNIHVPHPDKSIGGMIGLGMNIQKAEKGHVVHTVIPDGLAAQSKLREKDVIVSVNGNDVKSWEFERLQQFFGSLAEVEIKIVVEREEEDESGAAFCQKLTLTFQLSLEGDQVIVDVAIKVGISGWKFTGVTGPYYIFQNNVNENTKFLTLKDNCFCMANVNDLTPCRFELVHYDPVINGPRAIVNLNNNSPLDHGEPTRIGENSSDLYGDHVNILTDDRVFFTMRQADSGKFTYELASRKSYFLTVDASGKLTTTYFPSREAVDWSGRFDMVATSRIDKMSPSEIEKFDGDDKTQNLFDREKPVNKWK</sequence>
<feature type="domain" description="PDZ" evidence="2">
    <location>
        <begin position="197"/>
        <end position="256"/>
    </location>
</feature>
<dbReference type="InterPro" id="IPR001478">
    <property type="entry name" value="PDZ"/>
</dbReference>
<protein>
    <submittedName>
        <fullName evidence="4">Uncharacterized protein LOC110981036 isoform X2</fullName>
    </submittedName>
</protein>
<evidence type="ECO:0000259" key="2">
    <source>
        <dbReference type="PROSITE" id="PS50106"/>
    </source>
</evidence>
<keyword evidence="3" id="KW-1185">Reference proteome</keyword>
<accession>A0A8B7YR45</accession>
<proteinExistence type="predicted"/>
<feature type="compositionally biased region" description="Gly residues" evidence="1">
    <location>
        <begin position="106"/>
        <end position="116"/>
    </location>
</feature>
<dbReference type="OrthoDB" id="10125800at2759"/>
<feature type="region of interest" description="Disordered" evidence="1">
    <location>
        <begin position="479"/>
        <end position="503"/>
    </location>
</feature>
<reference evidence="4" key="1">
    <citation type="submission" date="2025-08" db="UniProtKB">
        <authorList>
            <consortium name="RefSeq"/>
        </authorList>
    </citation>
    <scope>IDENTIFICATION</scope>
</reference>
<dbReference type="InterPro" id="IPR036034">
    <property type="entry name" value="PDZ_sf"/>
</dbReference>
<dbReference type="PROSITE" id="PS50106">
    <property type="entry name" value="PDZ"/>
    <property type="match status" value="1"/>
</dbReference>
<evidence type="ECO:0000313" key="4">
    <source>
        <dbReference type="RefSeq" id="XP_022093886.1"/>
    </source>
</evidence>
<dbReference type="SMART" id="SM00228">
    <property type="entry name" value="PDZ"/>
    <property type="match status" value="1"/>
</dbReference>
<dbReference type="Proteomes" id="UP000694845">
    <property type="component" value="Unplaced"/>
</dbReference>
<dbReference type="AlphaFoldDB" id="A0A8B7YR45"/>
<dbReference type="Pfam" id="PF00595">
    <property type="entry name" value="PDZ"/>
    <property type="match status" value="1"/>
</dbReference>